<name>A0A0E1W5I1_BURPE</name>
<dbReference type="AlphaFoldDB" id="A0A0E1W5I1"/>
<proteinExistence type="predicted"/>
<evidence type="ECO:0000313" key="2">
    <source>
        <dbReference type="EMBL" id="EET04887.1"/>
    </source>
</evidence>
<dbReference type="Proteomes" id="UP000001812">
    <property type="component" value="Chromosome II"/>
</dbReference>
<organism evidence="2">
    <name type="scientific">Burkholderia pseudomallei 1710a</name>
    <dbReference type="NCBI Taxonomy" id="320371"/>
    <lineage>
        <taxon>Bacteria</taxon>
        <taxon>Pseudomonadati</taxon>
        <taxon>Pseudomonadota</taxon>
        <taxon>Betaproteobacteria</taxon>
        <taxon>Burkholderiales</taxon>
        <taxon>Burkholderiaceae</taxon>
        <taxon>Burkholderia</taxon>
        <taxon>pseudomallei group</taxon>
    </lineage>
</organism>
<feature type="region of interest" description="Disordered" evidence="1">
    <location>
        <begin position="107"/>
        <end position="128"/>
    </location>
</feature>
<accession>A0A0E1W5I1</accession>
<feature type="region of interest" description="Disordered" evidence="1">
    <location>
        <begin position="39"/>
        <end position="63"/>
    </location>
</feature>
<gene>
    <name evidence="2" type="ORF">BURPS1710A_A0590</name>
</gene>
<evidence type="ECO:0000256" key="1">
    <source>
        <dbReference type="SAM" id="MobiDB-lite"/>
    </source>
</evidence>
<feature type="compositionally biased region" description="Low complexity" evidence="1">
    <location>
        <begin position="45"/>
        <end position="57"/>
    </location>
</feature>
<protein>
    <submittedName>
        <fullName evidence="2">Uncharacterized protein</fullName>
    </submittedName>
</protein>
<reference evidence="2" key="1">
    <citation type="submission" date="2009-05" db="EMBL/GenBank/DDBJ databases">
        <authorList>
            <person name="Harkins D.M."/>
            <person name="DeShazer D."/>
            <person name="Woods D.E."/>
            <person name="Brinkac L.M."/>
            <person name="Brown K.A."/>
            <person name="Hung G.C."/>
            <person name="Tuanyok A."/>
            <person name="Zhang B."/>
            <person name="Nierman W.C."/>
        </authorList>
    </citation>
    <scope>NUCLEOTIDE SEQUENCE [LARGE SCALE GENOMIC DNA]</scope>
    <source>
        <strain evidence="2">1710a</strain>
    </source>
</reference>
<dbReference type="HOGENOM" id="CLU_1607763_0_0_4"/>
<dbReference type="EMBL" id="CM000833">
    <property type="protein sequence ID" value="EET04887.1"/>
    <property type="molecule type" value="Genomic_DNA"/>
</dbReference>
<sequence>MEANERFCATTPAKGTIDSCFGYGMAANARAAQAKMRGGHRTRPARALAGPAASRASMPTPISVGTRDRRRVVSIGIGQSQINFSAMLNKPDDAPLNRKRLIAGQSENAAARAASNETKSSRKRSARAKFRAGMLENPYEGPPRRMIRRGGGAARFDGDFANGCI</sequence>